<dbReference type="CDD" id="cd19510">
    <property type="entry name" value="RecA-like_BCS1"/>
    <property type="match status" value="1"/>
</dbReference>
<dbReference type="InterPro" id="IPR003959">
    <property type="entry name" value="ATPase_AAA_core"/>
</dbReference>
<comment type="catalytic activity">
    <reaction evidence="4">
        <text>ATP + H2O = ADP + phosphate + H(+)</text>
        <dbReference type="Rhea" id="RHEA:13065"/>
        <dbReference type="ChEBI" id="CHEBI:15377"/>
        <dbReference type="ChEBI" id="CHEBI:15378"/>
        <dbReference type="ChEBI" id="CHEBI:30616"/>
        <dbReference type="ChEBI" id="CHEBI:43474"/>
        <dbReference type="ChEBI" id="CHEBI:456216"/>
    </reaction>
</comment>
<keyword evidence="3" id="KW-0460">Magnesium</keyword>
<gene>
    <name evidence="8" type="ORF">HPP92_011294</name>
</gene>
<name>A0A835R859_VANPL</name>
<evidence type="ECO:0000256" key="5">
    <source>
        <dbReference type="RuleBase" id="RU003651"/>
    </source>
</evidence>
<dbReference type="InterPro" id="IPR003960">
    <property type="entry name" value="ATPase_AAA_CS"/>
</dbReference>
<dbReference type="GO" id="GO:0005524">
    <property type="term" value="F:ATP binding"/>
    <property type="evidence" value="ECO:0007669"/>
    <property type="project" value="UniProtKB-KW"/>
</dbReference>
<dbReference type="Gene3D" id="3.40.50.300">
    <property type="entry name" value="P-loop containing nucleotide triphosphate hydrolases"/>
    <property type="match status" value="1"/>
</dbReference>
<reference evidence="8 9" key="1">
    <citation type="journal article" date="2020" name="Nat. Food">
        <title>A phased Vanilla planifolia genome enables genetic improvement of flavour and production.</title>
        <authorList>
            <person name="Hasing T."/>
            <person name="Tang H."/>
            <person name="Brym M."/>
            <person name="Khazi F."/>
            <person name="Huang T."/>
            <person name="Chambers A.H."/>
        </authorList>
    </citation>
    <scope>NUCLEOTIDE SEQUENCE [LARGE SCALE GENOMIC DNA]</scope>
    <source>
        <tissue evidence="8">Leaf</tissue>
    </source>
</reference>
<evidence type="ECO:0000256" key="6">
    <source>
        <dbReference type="SAM" id="MobiDB-lite"/>
    </source>
</evidence>
<dbReference type="Pfam" id="PF00004">
    <property type="entry name" value="AAA"/>
    <property type="match status" value="1"/>
</dbReference>
<evidence type="ECO:0000256" key="2">
    <source>
        <dbReference type="ARBA" id="ARBA00007448"/>
    </source>
</evidence>
<dbReference type="GO" id="GO:0016887">
    <property type="term" value="F:ATP hydrolysis activity"/>
    <property type="evidence" value="ECO:0007669"/>
    <property type="project" value="InterPro"/>
</dbReference>
<proteinExistence type="inferred from homology"/>
<dbReference type="PROSITE" id="PS00674">
    <property type="entry name" value="AAA"/>
    <property type="match status" value="1"/>
</dbReference>
<comment type="similarity">
    <text evidence="2">Belongs to the AAA ATPase family. BCS1 subfamily.</text>
</comment>
<evidence type="ECO:0000256" key="3">
    <source>
        <dbReference type="ARBA" id="ARBA00022842"/>
    </source>
</evidence>
<dbReference type="OrthoDB" id="10251412at2759"/>
<comment type="caution">
    <text evidence="8">The sequence shown here is derived from an EMBL/GenBank/DDBJ whole genome shotgun (WGS) entry which is preliminary data.</text>
</comment>
<dbReference type="InterPro" id="IPR050747">
    <property type="entry name" value="Mitochondrial_chaperone_BCS1"/>
</dbReference>
<dbReference type="InterPro" id="IPR025753">
    <property type="entry name" value="AAA_N_dom"/>
</dbReference>
<dbReference type="EMBL" id="JADCNM010000005">
    <property type="protein sequence ID" value="KAG0483210.1"/>
    <property type="molecule type" value="Genomic_DNA"/>
</dbReference>
<dbReference type="PANTHER" id="PTHR23070">
    <property type="entry name" value="BCS1 AAA-TYPE ATPASE"/>
    <property type="match status" value="1"/>
</dbReference>
<organism evidence="8 9">
    <name type="scientific">Vanilla planifolia</name>
    <name type="common">Vanilla</name>
    <dbReference type="NCBI Taxonomy" id="51239"/>
    <lineage>
        <taxon>Eukaryota</taxon>
        <taxon>Viridiplantae</taxon>
        <taxon>Streptophyta</taxon>
        <taxon>Embryophyta</taxon>
        <taxon>Tracheophyta</taxon>
        <taxon>Spermatophyta</taxon>
        <taxon>Magnoliopsida</taxon>
        <taxon>Liliopsida</taxon>
        <taxon>Asparagales</taxon>
        <taxon>Orchidaceae</taxon>
        <taxon>Vanilloideae</taxon>
        <taxon>Vanilleae</taxon>
        <taxon>Vanilla</taxon>
    </lineage>
</organism>
<keyword evidence="5" id="KW-0067">ATP-binding</keyword>
<feature type="region of interest" description="Disordered" evidence="6">
    <location>
        <begin position="464"/>
        <end position="499"/>
    </location>
</feature>
<evidence type="ECO:0000313" key="8">
    <source>
        <dbReference type="EMBL" id="KAG0483210.1"/>
    </source>
</evidence>
<dbReference type="GO" id="GO:0006950">
    <property type="term" value="P:response to stress"/>
    <property type="evidence" value="ECO:0007669"/>
    <property type="project" value="UniProtKB-ARBA"/>
</dbReference>
<comment type="cofactor">
    <cofactor evidence="1">
        <name>Mg(2+)</name>
        <dbReference type="ChEBI" id="CHEBI:18420"/>
    </cofactor>
</comment>
<dbReference type="AlphaFoldDB" id="A0A835R859"/>
<keyword evidence="5" id="KW-0547">Nucleotide-binding</keyword>
<dbReference type="Proteomes" id="UP000639772">
    <property type="component" value="Unassembled WGS sequence"/>
</dbReference>
<dbReference type="Pfam" id="PF14363">
    <property type="entry name" value="AAA_assoc"/>
    <property type="match status" value="1"/>
</dbReference>
<evidence type="ECO:0000313" key="9">
    <source>
        <dbReference type="Proteomes" id="UP000639772"/>
    </source>
</evidence>
<accession>A0A835R859</accession>
<protein>
    <recommendedName>
        <fullName evidence="7">AAA+ ATPase domain-containing protein</fullName>
    </recommendedName>
</protein>
<evidence type="ECO:0000256" key="4">
    <source>
        <dbReference type="ARBA" id="ARBA00049360"/>
    </source>
</evidence>
<sequence>MSTIQMPSMVSTKTMLSAAASLAASAVLLRPIIKELIPRHFQDHIFYKASSFLAGFSSTFNIIVQQFQGIVPLPNEMYMAAESYLASKISPSTRCLQVAKQEDSKGLEVTMEKGETVVDFFQGTEFKWKLISEEKEKSVVQQRRNNPFLNTILILETKFFVLSFHKKHKEKALKIYLPHILQQFKEIKQEEKTIKIHTADYENMYHRMGADAWQGVNLDHPATFDTLAMEPEEKRKVKEDLERFARRKAYYRRVGKAWKRGYLLHGPPGTGKSSLIAAMANFLRFDIYDLELTEVRSNSTLRKLLVGTANRSIIVVEDIDCTIELQDRKNAKTDSESLGQSRNHHDKVTLSGLLNFIDGLWSSCGDERIIIFTTNHMERLDTALLRPGRMDMHIHMSYCSPSGFKTLLSNYHNVDDHPLCPEVDLLLREVEATPAEVAEELMKSDDTEAAMRVLIEFLLRKRAEKGETAEEATGVDVEVSKGEEAKGLSGGERNEGENE</sequence>
<dbReference type="SMART" id="SM00382">
    <property type="entry name" value="AAA"/>
    <property type="match status" value="1"/>
</dbReference>
<dbReference type="InterPro" id="IPR003593">
    <property type="entry name" value="AAA+_ATPase"/>
</dbReference>
<dbReference type="InterPro" id="IPR027417">
    <property type="entry name" value="P-loop_NTPase"/>
</dbReference>
<evidence type="ECO:0000256" key="1">
    <source>
        <dbReference type="ARBA" id="ARBA00001946"/>
    </source>
</evidence>
<evidence type="ECO:0000259" key="7">
    <source>
        <dbReference type="SMART" id="SM00382"/>
    </source>
</evidence>
<dbReference type="Gene3D" id="6.10.280.40">
    <property type="match status" value="1"/>
</dbReference>
<dbReference type="InterPro" id="IPR058017">
    <property type="entry name" value="At3g28540-like_C"/>
</dbReference>
<feature type="domain" description="AAA+ ATPase" evidence="7">
    <location>
        <begin position="258"/>
        <end position="400"/>
    </location>
</feature>
<dbReference type="Pfam" id="PF25568">
    <property type="entry name" value="AAA_lid_At3g28540"/>
    <property type="match status" value="1"/>
</dbReference>
<feature type="compositionally biased region" description="Basic and acidic residues" evidence="6">
    <location>
        <begin position="478"/>
        <end position="499"/>
    </location>
</feature>
<dbReference type="SUPFAM" id="SSF52540">
    <property type="entry name" value="P-loop containing nucleoside triphosphate hydrolases"/>
    <property type="match status" value="1"/>
</dbReference>